<dbReference type="Proteomes" id="UP000256409">
    <property type="component" value="Unassembled WGS sequence"/>
</dbReference>
<organism evidence="2 4">
    <name type="scientific">Staphylococcus pseudintermedius</name>
    <dbReference type="NCBI Taxonomy" id="283734"/>
    <lineage>
        <taxon>Bacteria</taxon>
        <taxon>Bacillati</taxon>
        <taxon>Bacillota</taxon>
        <taxon>Bacilli</taxon>
        <taxon>Bacillales</taxon>
        <taxon>Staphylococcaceae</taxon>
        <taxon>Staphylococcus</taxon>
        <taxon>Staphylococcus intermedius group</taxon>
    </lineage>
</organism>
<feature type="coiled-coil region" evidence="1">
    <location>
        <begin position="65"/>
        <end position="92"/>
    </location>
</feature>
<dbReference type="EMBL" id="QQPC01000079">
    <property type="protein sequence ID" value="REA80493.1"/>
    <property type="molecule type" value="Genomic_DNA"/>
</dbReference>
<keyword evidence="1" id="KW-0175">Coiled coil</keyword>
<evidence type="ECO:0000256" key="1">
    <source>
        <dbReference type="SAM" id="Coils"/>
    </source>
</evidence>
<dbReference type="EMBL" id="QEIT01000021">
    <property type="protein sequence ID" value="PWZ75868.1"/>
    <property type="molecule type" value="Genomic_DNA"/>
</dbReference>
<gene>
    <name evidence="2" type="ORF">DD902_04195</name>
    <name evidence="3" type="ORF">DV961_11125</name>
</gene>
<dbReference type="RefSeq" id="WP_110168646.1">
    <property type="nucleotide sequence ID" value="NZ_BAAFHQ010000006.1"/>
</dbReference>
<comment type="caution">
    <text evidence="2">The sequence shown here is derived from an EMBL/GenBank/DDBJ whole genome shotgun (WGS) entry which is preliminary data.</text>
</comment>
<dbReference type="AlphaFoldDB" id="A0A317YRU5"/>
<reference evidence="2 4" key="1">
    <citation type="journal article" date="2018" name="Vet. Microbiol.">
        <title>Clonal diversity and geographic distribution of methicillin-resistant Staphylococcus pseudintermedius from Australian animals: Discovery of novel sequence types.</title>
        <authorList>
            <person name="Worthing K.A."/>
            <person name="Abraham S."/>
            <person name="Coombs G.W."/>
            <person name="Pang S."/>
            <person name="Saputra S."/>
            <person name="Jordan D."/>
            <person name="Trott D.J."/>
            <person name="Norris J.M."/>
        </authorList>
    </citation>
    <scope>NUCLEOTIDE SEQUENCE [LARGE SCALE GENOMIC DNA]</scope>
    <source>
        <strain evidence="2 4">ST525 1</strain>
    </source>
</reference>
<name>A0A317YRU5_STAPS</name>
<reference evidence="3" key="2">
    <citation type="journal article" date="2018" name="Vet. Microbiol.">
        <title>Methicillin-resistant staphylococci amongst veterinary personnel, personnel-owned pets, patients and the hospital environment of two small animal veterinary hospitals.</title>
        <authorList>
            <person name="Worthing K.A."/>
            <person name="Brown J."/>
            <person name="Gerber L."/>
            <person name="Abraham S."/>
            <person name="Trott D."/>
            <person name="Norris J.M."/>
        </authorList>
    </citation>
    <scope>NUCLEOTIDE SEQUENCE</scope>
    <source>
        <strain evidence="3">ST496-2</strain>
    </source>
</reference>
<protein>
    <submittedName>
        <fullName evidence="2">Uncharacterized protein</fullName>
    </submittedName>
</protein>
<evidence type="ECO:0000313" key="5">
    <source>
        <dbReference type="Proteomes" id="UP000256409"/>
    </source>
</evidence>
<evidence type="ECO:0000313" key="4">
    <source>
        <dbReference type="Proteomes" id="UP000246800"/>
    </source>
</evidence>
<accession>A0A317YRU5</accession>
<evidence type="ECO:0000313" key="2">
    <source>
        <dbReference type="EMBL" id="PWZ75868.1"/>
    </source>
</evidence>
<dbReference type="Proteomes" id="UP000246800">
    <property type="component" value="Unassembled WGS sequence"/>
</dbReference>
<evidence type="ECO:0000313" key="3">
    <source>
        <dbReference type="EMBL" id="REA80493.1"/>
    </source>
</evidence>
<dbReference type="OrthoDB" id="8910390at2"/>
<proteinExistence type="predicted"/>
<reference evidence="5" key="3">
    <citation type="journal article" date="2018" name="Vet. Microbiol.">
        <title>Molecular epidemiology of methicillin-resistant staphylococci amongst veterinary personnel, personnel-owned pets, patients and the hospital environment of two companion animal veterinary hospitals.</title>
        <authorList>
            <person name="Worthing K.A."/>
            <person name="Brown J."/>
            <person name="Gerber L."/>
            <person name="Abraham S."/>
            <person name="Trott D."/>
            <person name="Norris J.M."/>
        </authorList>
    </citation>
    <scope>NUCLEOTIDE SEQUENCE [LARGE SCALE GENOMIC DNA]</scope>
    <source>
        <strain evidence="5">ST496-2</strain>
    </source>
</reference>
<sequence length="153" mass="17643">MQYSPKQVINMMKRYNENKKTLARLKAMYDKEVTTGEGVAQYGDDASMPKSKNVSDPTFKRAKQLMESNNIVANLQNKVDFIENNADKLIKDRHIIVFTLRIQGHTCEYIGDVLTTSRQTVHTTINEIAQVLCKSDEEYEAYKQKQLKKYASK</sequence>